<keyword evidence="3" id="KW-1185">Reference proteome</keyword>
<proteinExistence type="predicted"/>
<organism evidence="2 3">
    <name type="scientific">Periconia digitata</name>
    <dbReference type="NCBI Taxonomy" id="1303443"/>
    <lineage>
        <taxon>Eukaryota</taxon>
        <taxon>Fungi</taxon>
        <taxon>Dikarya</taxon>
        <taxon>Ascomycota</taxon>
        <taxon>Pezizomycotina</taxon>
        <taxon>Dothideomycetes</taxon>
        <taxon>Pleosporomycetidae</taxon>
        <taxon>Pleosporales</taxon>
        <taxon>Massarineae</taxon>
        <taxon>Periconiaceae</taxon>
        <taxon>Periconia</taxon>
    </lineage>
</organism>
<dbReference type="AlphaFoldDB" id="A0A9W4XZ48"/>
<sequence>MAVLLFPHYGGAYSHTMAVLSSHIWRYFSSHTMAVLFHNLYTVVFLNIAVPLYTSRVPSFLVFSGIDFYIRQICHIFVAVLGAVEILCTFKLHWRLSTFFLPASANIVTLCSIAYG</sequence>
<evidence type="ECO:0000313" key="3">
    <source>
        <dbReference type="Proteomes" id="UP001152607"/>
    </source>
</evidence>
<name>A0A9W4XZ48_9PLEO</name>
<keyword evidence="1" id="KW-0812">Transmembrane</keyword>
<feature type="transmembrane region" description="Helical" evidence="1">
    <location>
        <begin position="60"/>
        <end position="84"/>
    </location>
</feature>
<evidence type="ECO:0000256" key="1">
    <source>
        <dbReference type="SAM" id="Phobius"/>
    </source>
</evidence>
<keyword evidence="1" id="KW-0472">Membrane</keyword>
<dbReference type="Proteomes" id="UP001152607">
    <property type="component" value="Unassembled WGS sequence"/>
</dbReference>
<gene>
    <name evidence="2" type="ORF">PDIGIT_LOCUS14543</name>
</gene>
<accession>A0A9W4XZ48</accession>
<keyword evidence="1" id="KW-1133">Transmembrane helix</keyword>
<evidence type="ECO:0000313" key="2">
    <source>
        <dbReference type="EMBL" id="CAI6341347.1"/>
    </source>
</evidence>
<dbReference type="EMBL" id="CAOQHR010000011">
    <property type="protein sequence ID" value="CAI6341347.1"/>
    <property type="molecule type" value="Genomic_DNA"/>
</dbReference>
<comment type="caution">
    <text evidence="2">The sequence shown here is derived from an EMBL/GenBank/DDBJ whole genome shotgun (WGS) entry which is preliminary data.</text>
</comment>
<feature type="transmembrane region" description="Helical" evidence="1">
    <location>
        <begin position="12"/>
        <end position="28"/>
    </location>
</feature>
<protein>
    <submittedName>
        <fullName evidence="2">Uncharacterized protein</fullName>
    </submittedName>
</protein>
<feature type="transmembrane region" description="Helical" evidence="1">
    <location>
        <begin position="35"/>
        <end position="54"/>
    </location>
</feature>
<reference evidence="2" key="1">
    <citation type="submission" date="2023-01" db="EMBL/GenBank/DDBJ databases">
        <authorList>
            <person name="Van Ghelder C."/>
            <person name="Rancurel C."/>
        </authorList>
    </citation>
    <scope>NUCLEOTIDE SEQUENCE</scope>
    <source>
        <strain evidence="2">CNCM I-4278</strain>
    </source>
</reference>